<dbReference type="AlphaFoldDB" id="A0A9Q0XC19"/>
<dbReference type="EMBL" id="JAPFRF010000019">
    <property type="protein sequence ID" value="KAJ7307603.1"/>
    <property type="molecule type" value="Genomic_DNA"/>
</dbReference>
<feature type="region of interest" description="Disordered" evidence="1">
    <location>
        <begin position="79"/>
        <end position="105"/>
    </location>
</feature>
<sequence length="105" mass="12253">MLLLVKETARRDSRDTPLRRSSRLQQEKAETQQVSRELQNLKGSRSDDVLRPRESIRAHRRQADFVQDDPQIHSEVLCRRWNQKPGKRTEKAPGRATAHCPRLSS</sequence>
<feature type="compositionally biased region" description="Basic and acidic residues" evidence="1">
    <location>
        <begin position="7"/>
        <end position="18"/>
    </location>
</feature>
<accession>A0A9Q0XC19</accession>
<reference evidence="2" key="1">
    <citation type="journal article" date="2023" name="DNA Res.">
        <title>Chromosome-level genome assembly of Phrynocephalus forsythii using third-generation DNA sequencing and Hi-C analysis.</title>
        <authorList>
            <person name="Qi Y."/>
            <person name="Zhao W."/>
            <person name="Zhao Y."/>
            <person name="Niu C."/>
            <person name="Cao S."/>
            <person name="Zhang Y."/>
        </authorList>
    </citation>
    <scope>NUCLEOTIDE SEQUENCE</scope>
    <source>
        <tissue evidence="2">Muscle</tissue>
    </source>
</reference>
<evidence type="ECO:0000313" key="2">
    <source>
        <dbReference type="EMBL" id="KAJ7307603.1"/>
    </source>
</evidence>
<evidence type="ECO:0000313" key="3">
    <source>
        <dbReference type="Proteomes" id="UP001142489"/>
    </source>
</evidence>
<keyword evidence="3" id="KW-1185">Reference proteome</keyword>
<organism evidence="2 3">
    <name type="scientific">Phrynocephalus forsythii</name>
    <dbReference type="NCBI Taxonomy" id="171643"/>
    <lineage>
        <taxon>Eukaryota</taxon>
        <taxon>Metazoa</taxon>
        <taxon>Chordata</taxon>
        <taxon>Craniata</taxon>
        <taxon>Vertebrata</taxon>
        <taxon>Euteleostomi</taxon>
        <taxon>Lepidosauria</taxon>
        <taxon>Squamata</taxon>
        <taxon>Bifurcata</taxon>
        <taxon>Unidentata</taxon>
        <taxon>Episquamata</taxon>
        <taxon>Toxicofera</taxon>
        <taxon>Iguania</taxon>
        <taxon>Acrodonta</taxon>
        <taxon>Agamidae</taxon>
        <taxon>Agaminae</taxon>
        <taxon>Phrynocephalus</taxon>
    </lineage>
</organism>
<feature type="region of interest" description="Disordered" evidence="1">
    <location>
        <begin position="1"/>
        <end position="49"/>
    </location>
</feature>
<feature type="compositionally biased region" description="Polar residues" evidence="1">
    <location>
        <begin position="31"/>
        <end position="43"/>
    </location>
</feature>
<dbReference type="Proteomes" id="UP001142489">
    <property type="component" value="Unassembled WGS sequence"/>
</dbReference>
<evidence type="ECO:0000256" key="1">
    <source>
        <dbReference type="SAM" id="MobiDB-lite"/>
    </source>
</evidence>
<proteinExistence type="predicted"/>
<gene>
    <name evidence="2" type="ORF">JRQ81_009640</name>
</gene>
<protein>
    <submittedName>
        <fullName evidence="2">Uncharacterized protein</fullName>
    </submittedName>
</protein>
<name>A0A9Q0XC19_9SAUR</name>
<comment type="caution">
    <text evidence="2">The sequence shown here is derived from an EMBL/GenBank/DDBJ whole genome shotgun (WGS) entry which is preliminary data.</text>
</comment>